<proteinExistence type="predicted"/>
<dbReference type="Pfam" id="PF00583">
    <property type="entry name" value="Acetyltransf_1"/>
    <property type="match status" value="2"/>
</dbReference>
<gene>
    <name evidence="5" type="ORF">GCM10010196_30350</name>
</gene>
<dbReference type="SUPFAM" id="SSF55729">
    <property type="entry name" value="Acyl-CoA N-acyltransferases (Nat)"/>
    <property type="match status" value="2"/>
</dbReference>
<dbReference type="GO" id="GO:0016747">
    <property type="term" value="F:acyltransferase activity, transferring groups other than amino-acyl groups"/>
    <property type="evidence" value="ECO:0007669"/>
    <property type="project" value="InterPro"/>
</dbReference>
<comment type="caution">
    <text evidence="5">The sequence shown here is derived from an EMBL/GenBank/DDBJ whole genome shotgun (WGS) entry which is preliminary data.</text>
</comment>
<dbReference type="EMBL" id="BMRJ01000004">
    <property type="protein sequence ID" value="GGR34268.1"/>
    <property type="molecule type" value="Genomic_DNA"/>
</dbReference>
<evidence type="ECO:0000313" key="6">
    <source>
        <dbReference type="Proteomes" id="UP000610303"/>
    </source>
</evidence>
<evidence type="ECO:0000313" key="5">
    <source>
        <dbReference type="EMBL" id="GGR34268.1"/>
    </source>
</evidence>
<accession>A0A918CPD1</accession>
<keyword evidence="2" id="KW-0012">Acyltransferase</keyword>
<feature type="domain" description="N-acetyltransferase" evidence="4">
    <location>
        <begin position="31"/>
        <end position="192"/>
    </location>
</feature>
<dbReference type="CDD" id="cd04301">
    <property type="entry name" value="NAT_SF"/>
    <property type="match status" value="1"/>
</dbReference>
<evidence type="ECO:0000259" key="4">
    <source>
        <dbReference type="PROSITE" id="PS51186"/>
    </source>
</evidence>
<dbReference type="InterPro" id="IPR050680">
    <property type="entry name" value="YpeA/RimI_acetyltransf"/>
</dbReference>
<dbReference type="RefSeq" id="WP_189086247.1">
    <property type="nucleotide sequence ID" value="NZ_BMRJ01000004.1"/>
</dbReference>
<feature type="compositionally biased region" description="Basic and acidic residues" evidence="3">
    <location>
        <begin position="26"/>
        <end position="37"/>
    </location>
</feature>
<reference evidence="5" key="2">
    <citation type="submission" date="2020-09" db="EMBL/GenBank/DDBJ databases">
        <authorList>
            <person name="Sun Q."/>
            <person name="Ohkuma M."/>
        </authorList>
    </citation>
    <scope>NUCLEOTIDE SEQUENCE</scope>
    <source>
        <strain evidence="5">JCM 3346</strain>
    </source>
</reference>
<keyword evidence="1" id="KW-0808">Transferase</keyword>
<feature type="region of interest" description="Disordered" evidence="3">
    <location>
        <begin position="1"/>
        <end position="37"/>
    </location>
</feature>
<reference evidence="5" key="1">
    <citation type="journal article" date="2014" name="Int. J. Syst. Evol. Microbiol.">
        <title>Complete genome sequence of Corynebacterium casei LMG S-19264T (=DSM 44701T), isolated from a smear-ripened cheese.</title>
        <authorList>
            <consortium name="US DOE Joint Genome Institute (JGI-PGF)"/>
            <person name="Walter F."/>
            <person name="Albersmeier A."/>
            <person name="Kalinowski J."/>
            <person name="Ruckert C."/>
        </authorList>
    </citation>
    <scope>NUCLEOTIDE SEQUENCE</scope>
    <source>
        <strain evidence="5">JCM 3346</strain>
    </source>
</reference>
<dbReference type="Gene3D" id="3.40.630.30">
    <property type="match status" value="1"/>
</dbReference>
<dbReference type="AlphaFoldDB" id="A0A918CPD1"/>
<protein>
    <submittedName>
        <fullName evidence="5">Acetyltransferase, GNAT</fullName>
    </submittedName>
</protein>
<dbReference type="Proteomes" id="UP000610303">
    <property type="component" value="Unassembled WGS sequence"/>
</dbReference>
<evidence type="ECO:0000256" key="2">
    <source>
        <dbReference type="ARBA" id="ARBA00023315"/>
    </source>
</evidence>
<organism evidence="5 6">
    <name type="scientific">Agromyces mediolanus</name>
    <name type="common">Corynebacterium mediolanum</name>
    <dbReference type="NCBI Taxonomy" id="41986"/>
    <lineage>
        <taxon>Bacteria</taxon>
        <taxon>Bacillati</taxon>
        <taxon>Actinomycetota</taxon>
        <taxon>Actinomycetes</taxon>
        <taxon>Micrococcales</taxon>
        <taxon>Microbacteriaceae</taxon>
        <taxon>Agromyces</taxon>
    </lineage>
</organism>
<keyword evidence="6" id="KW-1185">Reference proteome</keyword>
<sequence length="348" mass="38131">MTERTPARPLTPLSERVRRSPAPHLAHPDVADWRPVGEPELDAVAELERAISEADHPEYSTSRDDLADELGMSFVDREHDSIVALDDAGHAIAWGLVQQPPGQDTLVRSIAMGGVHPRHRRRGVGRLLLDWQRARAEQQLAASEHHLPGWIMAFSDDRAAGAAPLFDAAGFTAARFFAGLRRDLAEPIEPLELGGGLRLERLTAERFEQAREVRNDAFRDHWGSQPSSAEQWRAFVSRRAFRPQLSFVAVDPAIDAAVGFVLADVDEDDWARQGFSSTHVPLVGVARAARGRGVASALLAAHLRATAAEGIDFSTLEVDAASPTGAFALYERMGYRPAARETGYTIVY</sequence>
<dbReference type="PROSITE" id="PS51186">
    <property type="entry name" value="GNAT"/>
    <property type="match status" value="2"/>
</dbReference>
<feature type="domain" description="N-acetyltransferase" evidence="4">
    <location>
        <begin position="197"/>
        <end position="348"/>
    </location>
</feature>
<evidence type="ECO:0000256" key="3">
    <source>
        <dbReference type="SAM" id="MobiDB-lite"/>
    </source>
</evidence>
<dbReference type="PANTHER" id="PTHR43420">
    <property type="entry name" value="ACETYLTRANSFERASE"/>
    <property type="match status" value="1"/>
</dbReference>
<dbReference type="InterPro" id="IPR016181">
    <property type="entry name" value="Acyl_CoA_acyltransferase"/>
</dbReference>
<name>A0A918CPD1_AGRME</name>
<dbReference type="InterPro" id="IPR000182">
    <property type="entry name" value="GNAT_dom"/>
</dbReference>
<evidence type="ECO:0000256" key="1">
    <source>
        <dbReference type="ARBA" id="ARBA00022679"/>
    </source>
</evidence>